<dbReference type="Pfam" id="PF13472">
    <property type="entry name" value="Lipase_GDSL_2"/>
    <property type="match status" value="1"/>
</dbReference>
<reference evidence="2 3" key="1">
    <citation type="submission" date="2019-10" db="EMBL/GenBank/DDBJ databases">
        <title>Genome sequence of Phaeocystidibacter marisrubri JCM30614 (type strain).</title>
        <authorList>
            <person name="Bowman J.P."/>
        </authorList>
    </citation>
    <scope>NUCLEOTIDE SEQUENCE [LARGE SCALE GENOMIC DNA]</scope>
    <source>
        <strain evidence="2 3">JCM 30614</strain>
    </source>
</reference>
<dbReference type="Gene3D" id="3.40.50.1110">
    <property type="entry name" value="SGNH hydrolase"/>
    <property type="match status" value="1"/>
</dbReference>
<dbReference type="InterPro" id="IPR036514">
    <property type="entry name" value="SGNH_hydro_sf"/>
</dbReference>
<dbReference type="RefSeq" id="WP_151692042.1">
    <property type="nucleotide sequence ID" value="NZ_BMGX01000002.1"/>
</dbReference>
<dbReference type="InterPro" id="IPR013830">
    <property type="entry name" value="SGNH_hydro"/>
</dbReference>
<dbReference type="AlphaFoldDB" id="A0A6L3ZHY7"/>
<organism evidence="2 3">
    <name type="scientific">Phaeocystidibacter marisrubri</name>
    <dbReference type="NCBI Taxonomy" id="1577780"/>
    <lineage>
        <taxon>Bacteria</taxon>
        <taxon>Pseudomonadati</taxon>
        <taxon>Bacteroidota</taxon>
        <taxon>Flavobacteriia</taxon>
        <taxon>Flavobacteriales</taxon>
        <taxon>Phaeocystidibacteraceae</taxon>
        <taxon>Phaeocystidibacter</taxon>
    </lineage>
</organism>
<evidence type="ECO:0000259" key="1">
    <source>
        <dbReference type="Pfam" id="PF13472"/>
    </source>
</evidence>
<feature type="domain" description="SGNH hydrolase-type esterase" evidence="1">
    <location>
        <begin position="232"/>
        <end position="386"/>
    </location>
</feature>
<accession>A0A6L3ZHY7</accession>
<evidence type="ECO:0000313" key="3">
    <source>
        <dbReference type="Proteomes" id="UP000484164"/>
    </source>
</evidence>
<name>A0A6L3ZHY7_9FLAO</name>
<comment type="caution">
    <text evidence="2">The sequence shown here is derived from an EMBL/GenBank/DDBJ whole genome shotgun (WGS) entry which is preliminary data.</text>
</comment>
<protein>
    <recommendedName>
        <fullName evidence="1">SGNH hydrolase-type esterase domain-containing protein</fullName>
    </recommendedName>
</protein>
<dbReference type="Proteomes" id="UP000484164">
    <property type="component" value="Unassembled WGS sequence"/>
</dbReference>
<evidence type="ECO:0000313" key="2">
    <source>
        <dbReference type="EMBL" id="KAB2817471.1"/>
    </source>
</evidence>
<gene>
    <name evidence="2" type="ORF">F8C82_03480</name>
</gene>
<proteinExistence type="predicted"/>
<dbReference type="SUPFAM" id="SSF52266">
    <property type="entry name" value="SGNH hydrolase"/>
    <property type="match status" value="1"/>
</dbReference>
<dbReference type="OrthoDB" id="9764375at2"/>
<keyword evidence="3" id="KW-1185">Reference proteome</keyword>
<dbReference type="Gene3D" id="2.60.120.1360">
    <property type="match status" value="1"/>
</dbReference>
<dbReference type="EMBL" id="WBVQ01000001">
    <property type="protein sequence ID" value="KAB2817471.1"/>
    <property type="molecule type" value="Genomic_DNA"/>
</dbReference>
<sequence>MRKAWMIAALSGSLCAFGQSEIQEKYPFMHLEANEIKLPGDDDKWDDFLDKLDQLAFEGEGKINVLHMGGSHVQAGTLSQAMRENMQRMSPGLKGGRGFFFPFSLAQTNEPHNFSFTSRADWKGFRCSVSNHDAEWGMSGITTETTDRDATVSLRAYDGENDRYVFSGIRIYHPKRDELFYPVVDSSQFEVDTIFYDERGFTEFRFTKEYQEFTFSLDGKEDAEKFIWQGVQYLDNYPGLSYHAIGVNGASTKSYLRCDDFERNIKSIAPDLVVFGIGINDAYMSEESFKPEEFEARYDTLMDILEEANPDVVFLFLTNNDSYYRRRYANPNAIAVRDVMMKLAKERDAAVWDLFEVMGGMGSVDLWVDSDLARRDRIHFTREGYRMQADLLAYAFERAWLDHIRANR</sequence>
<dbReference type="GO" id="GO:0016788">
    <property type="term" value="F:hydrolase activity, acting on ester bonds"/>
    <property type="evidence" value="ECO:0007669"/>
    <property type="project" value="UniProtKB-ARBA"/>
</dbReference>